<dbReference type="InterPro" id="IPR036412">
    <property type="entry name" value="HAD-like_sf"/>
</dbReference>
<dbReference type="AlphaFoldDB" id="A0A9D1CTR0"/>
<sequence>MHTAYLKKVTDLNMEILSKLDVQCILLDIDNTIKKYGDTKPAPGVEEWVAQMRGYGVHILLFSNNFKKAVAPFADTLGLDYLAFCLKPSPLGYLRAIRRFHISRKNILVVGDQLFTDIFGAKLLAMKTLLVEPVDPNREAATVKLRRRLLGGIKRRIISGKQPF</sequence>
<dbReference type="Gene3D" id="3.40.50.1000">
    <property type="entry name" value="HAD superfamily/HAD-like"/>
    <property type="match status" value="1"/>
</dbReference>
<protein>
    <submittedName>
        <fullName evidence="1">YqeG family HAD IIIA-type phosphatase</fullName>
    </submittedName>
</protein>
<dbReference type="PANTHER" id="PTHR19288:SF25">
    <property type="entry name" value="PHOSPHATIDYLGLYCEROPHOSPHATASE GEP4, MITOCHONDRIAL"/>
    <property type="match status" value="1"/>
</dbReference>
<gene>
    <name evidence="1" type="ORF">IAD32_00270</name>
</gene>
<organism evidence="1 2">
    <name type="scientific">Candidatus Scatavimonas merdigallinarum</name>
    <dbReference type="NCBI Taxonomy" id="2840914"/>
    <lineage>
        <taxon>Bacteria</taxon>
        <taxon>Bacillati</taxon>
        <taxon>Bacillota</taxon>
        <taxon>Clostridia</taxon>
        <taxon>Eubacteriales</taxon>
        <taxon>Oscillospiraceae</taxon>
        <taxon>Oscillospiraceae incertae sedis</taxon>
        <taxon>Candidatus Scatavimonas</taxon>
    </lineage>
</organism>
<reference evidence="1" key="2">
    <citation type="journal article" date="2021" name="PeerJ">
        <title>Extensive microbial diversity within the chicken gut microbiome revealed by metagenomics and culture.</title>
        <authorList>
            <person name="Gilroy R."/>
            <person name="Ravi A."/>
            <person name="Getino M."/>
            <person name="Pursley I."/>
            <person name="Horton D.L."/>
            <person name="Alikhan N.F."/>
            <person name="Baker D."/>
            <person name="Gharbi K."/>
            <person name="Hall N."/>
            <person name="Watson M."/>
            <person name="Adriaenssens E.M."/>
            <person name="Foster-Nyarko E."/>
            <person name="Jarju S."/>
            <person name="Secka A."/>
            <person name="Antonio M."/>
            <person name="Oren A."/>
            <person name="Chaudhuri R.R."/>
            <person name="La Ragione R."/>
            <person name="Hildebrand F."/>
            <person name="Pallen M.J."/>
        </authorList>
    </citation>
    <scope>NUCLEOTIDE SEQUENCE</scope>
    <source>
        <strain evidence="1">ChiSjej1B19-3389</strain>
    </source>
</reference>
<name>A0A9D1CTR0_9FIRM</name>
<reference evidence="1" key="1">
    <citation type="submission" date="2020-10" db="EMBL/GenBank/DDBJ databases">
        <authorList>
            <person name="Gilroy R."/>
        </authorList>
    </citation>
    <scope>NUCLEOTIDE SEQUENCE</scope>
    <source>
        <strain evidence="1">ChiSjej1B19-3389</strain>
    </source>
</reference>
<dbReference type="NCBIfam" id="TIGR01668">
    <property type="entry name" value="YqeG_hyp_ppase"/>
    <property type="match status" value="1"/>
</dbReference>
<dbReference type="SUPFAM" id="SSF56784">
    <property type="entry name" value="HAD-like"/>
    <property type="match status" value="1"/>
</dbReference>
<evidence type="ECO:0000313" key="2">
    <source>
        <dbReference type="Proteomes" id="UP000886787"/>
    </source>
</evidence>
<accession>A0A9D1CTR0</accession>
<dbReference type="Proteomes" id="UP000886787">
    <property type="component" value="Unassembled WGS sequence"/>
</dbReference>
<evidence type="ECO:0000313" key="1">
    <source>
        <dbReference type="EMBL" id="HIQ79703.1"/>
    </source>
</evidence>
<dbReference type="EMBL" id="DVFW01000003">
    <property type="protein sequence ID" value="HIQ79703.1"/>
    <property type="molecule type" value="Genomic_DNA"/>
</dbReference>
<dbReference type="GO" id="GO:0005737">
    <property type="term" value="C:cytoplasm"/>
    <property type="evidence" value="ECO:0007669"/>
    <property type="project" value="TreeGrafter"/>
</dbReference>
<proteinExistence type="predicted"/>
<dbReference type="InterPro" id="IPR023214">
    <property type="entry name" value="HAD_sf"/>
</dbReference>
<comment type="caution">
    <text evidence="1">The sequence shown here is derived from an EMBL/GenBank/DDBJ whole genome shotgun (WGS) entry which is preliminary data.</text>
</comment>
<dbReference type="GO" id="GO:0008962">
    <property type="term" value="F:phosphatidylglycerophosphatase activity"/>
    <property type="evidence" value="ECO:0007669"/>
    <property type="project" value="InterPro"/>
</dbReference>
<dbReference type="InterPro" id="IPR010021">
    <property type="entry name" value="PGPP1/Gep4"/>
</dbReference>
<dbReference type="PANTHER" id="PTHR19288">
    <property type="entry name" value="4-NITROPHENYLPHOSPHATASE-RELATED"/>
    <property type="match status" value="1"/>
</dbReference>
<dbReference type="InterPro" id="IPR006549">
    <property type="entry name" value="HAD-SF_hydro_IIIA"/>
</dbReference>
<dbReference type="Pfam" id="PF00702">
    <property type="entry name" value="Hydrolase"/>
    <property type="match status" value="1"/>
</dbReference>
<dbReference type="NCBIfam" id="TIGR01662">
    <property type="entry name" value="HAD-SF-IIIA"/>
    <property type="match status" value="1"/>
</dbReference>